<gene>
    <name evidence="14" type="ORF">HQ865_11355</name>
</gene>
<keyword evidence="5" id="KW-0808">Transferase</keyword>
<reference evidence="14 15" key="1">
    <citation type="submission" date="2020-05" db="EMBL/GenBank/DDBJ databases">
        <title>Mucilaginibacter mali sp. nov.</title>
        <authorList>
            <person name="Kim H.S."/>
            <person name="Lee K.C."/>
            <person name="Suh M.K."/>
            <person name="Kim J.-S."/>
            <person name="Han K.-I."/>
            <person name="Eom M.K."/>
            <person name="Shin Y.K."/>
            <person name="Lee J.-S."/>
        </authorList>
    </citation>
    <scope>NUCLEOTIDE SEQUENCE [LARGE SCALE GENOMIC DNA]</scope>
    <source>
        <strain evidence="14 15">G2-14</strain>
    </source>
</reference>
<proteinExistence type="predicted"/>
<evidence type="ECO:0000256" key="8">
    <source>
        <dbReference type="ARBA" id="ARBA00022840"/>
    </source>
</evidence>
<accession>A0A7D4PTY5</accession>
<dbReference type="InterPro" id="IPR004358">
    <property type="entry name" value="Sig_transdc_His_kin-like_C"/>
</dbReference>
<dbReference type="Pfam" id="PF00672">
    <property type="entry name" value="HAMP"/>
    <property type="match status" value="1"/>
</dbReference>
<name>A0A7D4PTY5_9SPHI</name>
<dbReference type="RefSeq" id="WP_173415009.1">
    <property type="nucleotide sequence ID" value="NZ_CP054139.1"/>
</dbReference>
<evidence type="ECO:0000313" key="15">
    <source>
        <dbReference type="Proteomes" id="UP000505355"/>
    </source>
</evidence>
<evidence type="ECO:0000256" key="4">
    <source>
        <dbReference type="ARBA" id="ARBA00022553"/>
    </source>
</evidence>
<organism evidence="14 15">
    <name type="scientific">Mucilaginibacter mali</name>
    <dbReference type="NCBI Taxonomy" id="2740462"/>
    <lineage>
        <taxon>Bacteria</taxon>
        <taxon>Pseudomonadati</taxon>
        <taxon>Bacteroidota</taxon>
        <taxon>Sphingobacteriia</taxon>
        <taxon>Sphingobacteriales</taxon>
        <taxon>Sphingobacteriaceae</taxon>
        <taxon>Mucilaginibacter</taxon>
    </lineage>
</organism>
<evidence type="ECO:0000313" key="14">
    <source>
        <dbReference type="EMBL" id="QKJ30328.1"/>
    </source>
</evidence>
<dbReference type="PROSITE" id="PS50112">
    <property type="entry name" value="PAS"/>
    <property type="match status" value="1"/>
</dbReference>
<dbReference type="SUPFAM" id="SSF55785">
    <property type="entry name" value="PYP-like sensor domain (PAS domain)"/>
    <property type="match status" value="1"/>
</dbReference>
<dbReference type="InterPro" id="IPR000014">
    <property type="entry name" value="PAS"/>
</dbReference>
<dbReference type="PANTHER" id="PTHR43065:SF10">
    <property type="entry name" value="PEROXIDE STRESS-ACTIVATED HISTIDINE KINASE MAK3"/>
    <property type="match status" value="1"/>
</dbReference>
<dbReference type="CDD" id="cd00130">
    <property type="entry name" value="PAS"/>
    <property type="match status" value="1"/>
</dbReference>
<keyword evidence="6" id="KW-0547">Nucleotide-binding</keyword>
<dbReference type="SMART" id="SM00091">
    <property type="entry name" value="PAS"/>
    <property type="match status" value="1"/>
</dbReference>
<keyword evidence="8" id="KW-0067">ATP-binding</keyword>
<dbReference type="SMART" id="SM00387">
    <property type="entry name" value="HATPase_c"/>
    <property type="match status" value="1"/>
</dbReference>
<dbReference type="InterPro" id="IPR036890">
    <property type="entry name" value="HATPase_C_sf"/>
</dbReference>
<dbReference type="CDD" id="cd06225">
    <property type="entry name" value="HAMP"/>
    <property type="match status" value="1"/>
</dbReference>
<dbReference type="SMART" id="SM00304">
    <property type="entry name" value="HAMP"/>
    <property type="match status" value="1"/>
</dbReference>
<dbReference type="Pfam" id="PF13188">
    <property type="entry name" value="PAS_8"/>
    <property type="match status" value="1"/>
</dbReference>
<evidence type="ECO:0000256" key="7">
    <source>
        <dbReference type="ARBA" id="ARBA00022777"/>
    </source>
</evidence>
<dbReference type="Pfam" id="PF02518">
    <property type="entry name" value="HATPase_c"/>
    <property type="match status" value="1"/>
</dbReference>
<dbReference type="InterPro" id="IPR005467">
    <property type="entry name" value="His_kinase_dom"/>
</dbReference>
<dbReference type="KEGG" id="mmab:HQ865_11355"/>
<dbReference type="InterPro" id="IPR003660">
    <property type="entry name" value="HAMP_dom"/>
</dbReference>
<sequence>MRLSTKYILFVVLVHVITLGLTWFIFDDNKLFFIAAEAVVIVSLVISWRLYRQLVMPLKYLMQGVEAIKDRDFNVKFLPTGKHEVDQLVDVYNQMIDELRTERTRQEQQHFFLEKLIHTSPTGILILDYDNRVEHLNPRALQIFAVDEKEVQGQLITDLPQPLFKHITELMVGESVVAKPDGMNTYKLQKAHFIDRGFARQFIMIEELTAEILAAEKSTYGKVIRMMAHEVNNTIGPVNSIINSALNNDKVWESHQFNNLKDALQVAADRNQNLNLFMRNFAELVKLPAPKKQNIDLHKLLRSVVSLMTLKAADKGVAIYLNLQGDQLMIRADEQLMEQVLINIIKNSIEAINHATGVINISTDKNTLTIIDNGPGISNADSANLFSPFYSTKKDGQGIGLTVVRQILTDHGFEFSLNTAGELTSFVIGFKQASGTSLI</sequence>
<dbReference type="GO" id="GO:0016020">
    <property type="term" value="C:membrane"/>
    <property type="evidence" value="ECO:0007669"/>
    <property type="project" value="UniProtKB-SubCell"/>
</dbReference>
<dbReference type="Gene3D" id="3.30.565.10">
    <property type="entry name" value="Histidine kinase-like ATPase, C-terminal domain"/>
    <property type="match status" value="1"/>
</dbReference>
<evidence type="ECO:0000256" key="5">
    <source>
        <dbReference type="ARBA" id="ARBA00022679"/>
    </source>
</evidence>
<evidence type="ECO:0000256" key="9">
    <source>
        <dbReference type="ARBA" id="ARBA00023012"/>
    </source>
</evidence>
<comment type="catalytic activity">
    <reaction evidence="1">
        <text>ATP + protein L-histidine = ADP + protein N-phospho-L-histidine.</text>
        <dbReference type="EC" id="2.7.13.3"/>
    </reaction>
</comment>
<protein>
    <recommendedName>
        <fullName evidence="3">histidine kinase</fullName>
        <ecNumber evidence="3">2.7.13.3</ecNumber>
    </recommendedName>
</protein>
<feature type="transmembrane region" description="Helical" evidence="10">
    <location>
        <begin position="32"/>
        <end position="51"/>
    </location>
</feature>
<dbReference type="PROSITE" id="PS50885">
    <property type="entry name" value="HAMP"/>
    <property type="match status" value="1"/>
</dbReference>
<keyword evidence="10" id="KW-0472">Membrane</keyword>
<dbReference type="SUPFAM" id="SSF158472">
    <property type="entry name" value="HAMP domain-like"/>
    <property type="match status" value="1"/>
</dbReference>
<dbReference type="EC" id="2.7.13.3" evidence="3"/>
<dbReference type="Gene3D" id="3.30.450.20">
    <property type="entry name" value="PAS domain"/>
    <property type="match status" value="1"/>
</dbReference>
<keyword evidence="10" id="KW-0812">Transmembrane</keyword>
<evidence type="ECO:0000256" key="10">
    <source>
        <dbReference type="SAM" id="Phobius"/>
    </source>
</evidence>
<feature type="domain" description="Histidine kinase" evidence="11">
    <location>
        <begin position="226"/>
        <end position="434"/>
    </location>
</feature>
<dbReference type="PANTHER" id="PTHR43065">
    <property type="entry name" value="SENSOR HISTIDINE KINASE"/>
    <property type="match status" value="1"/>
</dbReference>
<dbReference type="EMBL" id="CP054139">
    <property type="protein sequence ID" value="QKJ30328.1"/>
    <property type="molecule type" value="Genomic_DNA"/>
</dbReference>
<dbReference type="InterPro" id="IPR035965">
    <property type="entry name" value="PAS-like_dom_sf"/>
</dbReference>
<keyword evidence="9" id="KW-0902">Two-component regulatory system</keyword>
<dbReference type="PRINTS" id="PR00344">
    <property type="entry name" value="BCTRLSENSOR"/>
</dbReference>
<feature type="domain" description="PAS" evidence="12">
    <location>
        <begin position="109"/>
        <end position="162"/>
    </location>
</feature>
<dbReference type="InterPro" id="IPR003594">
    <property type="entry name" value="HATPase_dom"/>
</dbReference>
<keyword evidence="7" id="KW-0418">Kinase</keyword>
<feature type="transmembrane region" description="Helical" evidence="10">
    <location>
        <begin position="7"/>
        <end position="26"/>
    </location>
</feature>
<evidence type="ECO:0000256" key="6">
    <source>
        <dbReference type="ARBA" id="ARBA00022741"/>
    </source>
</evidence>
<dbReference type="GO" id="GO:0000160">
    <property type="term" value="P:phosphorelay signal transduction system"/>
    <property type="evidence" value="ECO:0007669"/>
    <property type="project" value="UniProtKB-KW"/>
</dbReference>
<comment type="subcellular location">
    <subcellularLocation>
        <location evidence="2">Membrane</location>
    </subcellularLocation>
</comment>
<evidence type="ECO:0000256" key="1">
    <source>
        <dbReference type="ARBA" id="ARBA00000085"/>
    </source>
</evidence>
<dbReference type="GO" id="GO:0004673">
    <property type="term" value="F:protein histidine kinase activity"/>
    <property type="evidence" value="ECO:0007669"/>
    <property type="project" value="UniProtKB-EC"/>
</dbReference>
<evidence type="ECO:0000256" key="2">
    <source>
        <dbReference type="ARBA" id="ARBA00004370"/>
    </source>
</evidence>
<dbReference type="PROSITE" id="PS50109">
    <property type="entry name" value="HIS_KIN"/>
    <property type="match status" value="1"/>
</dbReference>
<keyword evidence="10" id="KW-1133">Transmembrane helix</keyword>
<evidence type="ECO:0000256" key="3">
    <source>
        <dbReference type="ARBA" id="ARBA00012438"/>
    </source>
</evidence>
<evidence type="ECO:0000259" key="11">
    <source>
        <dbReference type="PROSITE" id="PS50109"/>
    </source>
</evidence>
<dbReference type="Proteomes" id="UP000505355">
    <property type="component" value="Chromosome"/>
</dbReference>
<dbReference type="GO" id="GO:0005524">
    <property type="term" value="F:ATP binding"/>
    <property type="evidence" value="ECO:0007669"/>
    <property type="project" value="UniProtKB-KW"/>
</dbReference>
<feature type="domain" description="HAMP" evidence="13">
    <location>
        <begin position="52"/>
        <end position="104"/>
    </location>
</feature>
<dbReference type="SUPFAM" id="SSF55874">
    <property type="entry name" value="ATPase domain of HSP90 chaperone/DNA topoisomerase II/histidine kinase"/>
    <property type="match status" value="1"/>
</dbReference>
<dbReference type="Gene3D" id="6.10.340.10">
    <property type="match status" value="1"/>
</dbReference>
<keyword evidence="4" id="KW-0597">Phosphoprotein</keyword>
<evidence type="ECO:0000259" key="12">
    <source>
        <dbReference type="PROSITE" id="PS50112"/>
    </source>
</evidence>
<evidence type="ECO:0000259" key="13">
    <source>
        <dbReference type="PROSITE" id="PS50885"/>
    </source>
</evidence>
<dbReference type="AlphaFoldDB" id="A0A7D4PTY5"/>
<keyword evidence="15" id="KW-1185">Reference proteome</keyword>